<evidence type="ECO:0000313" key="2">
    <source>
        <dbReference type="Proteomes" id="UP000663880"/>
    </source>
</evidence>
<proteinExistence type="predicted"/>
<dbReference type="AlphaFoldDB" id="A0A821UYT3"/>
<evidence type="ECO:0000313" key="1">
    <source>
        <dbReference type="EMBL" id="CAF4897965.1"/>
    </source>
</evidence>
<reference evidence="1" key="1">
    <citation type="submission" date="2021-02" db="EMBL/GenBank/DDBJ databases">
        <authorList>
            <person name="Steward A R."/>
        </authorList>
    </citation>
    <scope>NUCLEOTIDE SEQUENCE</scope>
</reference>
<sequence>MFHKKNYIEERKSLQEALAGSSNGVGVRAGGRRFRRALSIVSHTFLRPQQSILRARDCPPGEDFNLVNFRHCIGAINAALVEAAATPALRASRARRRGRSPRTFLAECPLPARACALRRAYSR</sequence>
<keyword evidence="2" id="KW-1185">Reference proteome</keyword>
<name>A0A821UYT3_9NEOP</name>
<comment type="caution">
    <text evidence="1">The sequence shown here is derived from an EMBL/GenBank/DDBJ whole genome shotgun (WGS) entry which is preliminary data.</text>
</comment>
<dbReference type="Proteomes" id="UP000663880">
    <property type="component" value="Unassembled WGS sequence"/>
</dbReference>
<gene>
    <name evidence="1" type="ORF">PMACD_LOCUS11035</name>
</gene>
<protein>
    <submittedName>
        <fullName evidence="1">Uncharacterized protein</fullName>
    </submittedName>
</protein>
<dbReference type="OrthoDB" id="7443999at2759"/>
<accession>A0A821UYT3</accession>
<organism evidence="1 2">
    <name type="scientific">Pieris macdunnoughi</name>
    <dbReference type="NCBI Taxonomy" id="345717"/>
    <lineage>
        <taxon>Eukaryota</taxon>
        <taxon>Metazoa</taxon>
        <taxon>Ecdysozoa</taxon>
        <taxon>Arthropoda</taxon>
        <taxon>Hexapoda</taxon>
        <taxon>Insecta</taxon>
        <taxon>Pterygota</taxon>
        <taxon>Neoptera</taxon>
        <taxon>Endopterygota</taxon>
        <taxon>Lepidoptera</taxon>
        <taxon>Glossata</taxon>
        <taxon>Ditrysia</taxon>
        <taxon>Papilionoidea</taxon>
        <taxon>Pieridae</taxon>
        <taxon>Pierinae</taxon>
        <taxon>Pieris</taxon>
    </lineage>
</organism>
<dbReference type="EMBL" id="CAJOBZ010000035">
    <property type="protein sequence ID" value="CAF4897965.1"/>
    <property type="molecule type" value="Genomic_DNA"/>
</dbReference>